<dbReference type="PANTHER" id="PTHR21666:SF289">
    <property type="entry name" value="L-ALA--D-GLU ENDOPEPTIDASE"/>
    <property type="match status" value="1"/>
</dbReference>
<keyword evidence="1" id="KW-0732">Signal</keyword>
<dbReference type="InterPro" id="IPR050570">
    <property type="entry name" value="Cell_wall_metabolism_enzyme"/>
</dbReference>
<dbReference type="InterPro" id="IPR016047">
    <property type="entry name" value="M23ase_b-sheet_dom"/>
</dbReference>
<accession>A0A7D8AES4</accession>
<dbReference type="Gene3D" id="2.70.70.10">
    <property type="entry name" value="Glucose Permease (Domain IIA)"/>
    <property type="match status" value="1"/>
</dbReference>
<proteinExistence type="predicted"/>
<evidence type="ECO:0000313" key="3">
    <source>
        <dbReference type="EMBL" id="QMU98084.1"/>
    </source>
</evidence>
<dbReference type="RefSeq" id="WP_182253095.1">
    <property type="nucleotide sequence ID" value="NZ_CP043732.1"/>
</dbReference>
<name>A0A7D8AES4_9MICO</name>
<evidence type="ECO:0000259" key="2">
    <source>
        <dbReference type="Pfam" id="PF01551"/>
    </source>
</evidence>
<feature type="domain" description="M23ase beta-sheet core" evidence="2">
    <location>
        <begin position="55"/>
        <end position="147"/>
    </location>
</feature>
<sequence length="165" mass="16598">MRSRLIALVLSVAVSAGGGSGGVAEADRGAWVWPVAGNRTVVEPFRAPAHDYAPGHRGMDVAAPAGIEVTAPAGGVVAFRGTVVDRPLITIDHGDGYVSTWEPVTSSLAPGDTVAAGATIGAVASGGHATRGTLHVGVRRDGVYIDPLPLFGDVPRAVLLPCCSG</sequence>
<organism evidence="3 4">
    <name type="scientific">Microbacterium esteraromaticum</name>
    <dbReference type="NCBI Taxonomy" id="57043"/>
    <lineage>
        <taxon>Bacteria</taxon>
        <taxon>Bacillati</taxon>
        <taxon>Actinomycetota</taxon>
        <taxon>Actinomycetes</taxon>
        <taxon>Micrococcales</taxon>
        <taxon>Microbacteriaceae</taxon>
        <taxon>Microbacterium</taxon>
    </lineage>
</organism>
<dbReference type="CDD" id="cd12797">
    <property type="entry name" value="M23_peptidase"/>
    <property type="match status" value="1"/>
</dbReference>
<dbReference type="EMBL" id="CP043732">
    <property type="protein sequence ID" value="QMU98084.1"/>
    <property type="molecule type" value="Genomic_DNA"/>
</dbReference>
<dbReference type="AlphaFoldDB" id="A0A7D8AES4"/>
<dbReference type="SUPFAM" id="SSF51261">
    <property type="entry name" value="Duplicated hybrid motif"/>
    <property type="match status" value="1"/>
</dbReference>
<dbReference type="Proteomes" id="UP000515708">
    <property type="component" value="Chromosome"/>
</dbReference>
<protein>
    <submittedName>
        <fullName evidence="3">M23 family metallopeptidase</fullName>
    </submittedName>
</protein>
<dbReference type="Pfam" id="PF01551">
    <property type="entry name" value="Peptidase_M23"/>
    <property type="match status" value="1"/>
</dbReference>
<evidence type="ECO:0000256" key="1">
    <source>
        <dbReference type="ARBA" id="ARBA00022729"/>
    </source>
</evidence>
<dbReference type="InterPro" id="IPR011055">
    <property type="entry name" value="Dup_hybrid_motif"/>
</dbReference>
<reference evidence="3 4" key="1">
    <citation type="journal article" date="2020" name="Front. Microbiol.">
        <title>Design of Bacterial Strain-Specific qPCR Assays Using NGS Data and Publicly Available Resources and Its Application to Track Biocontrol Strains.</title>
        <authorList>
            <person name="Hernandez I."/>
            <person name="Sant C."/>
            <person name="Martinez R."/>
            <person name="Fernandez C."/>
        </authorList>
    </citation>
    <scope>NUCLEOTIDE SEQUENCE [LARGE SCALE GENOMIC DNA]</scope>
    <source>
        <strain evidence="3 4">B24</strain>
    </source>
</reference>
<gene>
    <name evidence="3" type="ORF">FVO59_13400</name>
</gene>
<dbReference type="GO" id="GO:0004222">
    <property type="term" value="F:metalloendopeptidase activity"/>
    <property type="evidence" value="ECO:0007669"/>
    <property type="project" value="TreeGrafter"/>
</dbReference>
<dbReference type="PANTHER" id="PTHR21666">
    <property type="entry name" value="PEPTIDASE-RELATED"/>
    <property type="match status" value="1"/>
</dbReference>
<evidence type="ECO:0000313" key="4">
    <source>
        <dbReference type="Proteomes" id="UP000515708"/>
    </source>
</evidence>